<sequence length="93" mass="10639">MNVNDLNRETRPPRERCPVTVESPCILVCSIDRSTGHCFGCGRSSAEITNWLVYSAAERRAIMDELPARLDKIERKPRRVTKRQRLALERGEG</sequence>
<evidence type="ECO:0000313" key="2">
    <source>
        <dbReference type="Proteomes" id="UP000268192"/>
    </source>
</evidence>
<dbReference type="EMBL" id="CP032509">
    <property type="protein sequence ID" value="AZN71712.1"/>
    <property type="molecule type" value="Genomic_DNA"/>
</dbReference>
<dbReference type="PANTHER" id="PTHR35175:SF2">
    <property type="entry name" value="DUF1289 DOMAIN-CONTAINING PROTEIN"/>
    <property type="match status" value="1"/>
</dbReference>
<keyword evidence="2" id="KW-1185">Reference proteome</keyword>
<evidence type="ECO:0000313" key="1">
    <source>
        <dbReference type="EMBL" id="AZN71712.1"/>
    </source>
</evidence>
<proteinExistence type="predicted"/>
<accession>A0A3S9B467</accession>
<dbReference type="Pfam" id="PF06945">
    <property type="entry name" value="DUF1289"/>
    <property type="match status" value="1"/>
</dbReference>
<dbReference type="PANTHER" id="PTHR35175">
    <property type="entry name" value="DUF1289 DOMAIN-CONTAINING PROTEIN"/>
    <property type="match status" value="1"/>
</dbReference>
<dbReference type="AlphaFoldDB" id="A0A3S9B467"/>
<dbReference type="RefSeq" id="WP_126010025.1">
    <property type="nucleotide sequence ID" value="NZ_CP032509.1"/>
</dbReference>
<dbReference type="Proteomes" id="UP000268192">
    <property type="component" value="Chromosome"/>
</dbReference>
<dbReference type="InterPro" id="IPR010710">
    <property type="entry name" value="DUF1289"/>
</dbReference>
<reference evidence="1 2" key="1">
    <citation type="submission" date="2018-09" db="EMBL/GenBank/DDBJ databases">
        <title>Marinorhizobium profundi gen. nov., sp. nov., isolated from a deep-sea sediment sample from the New Britain Trench and proposal of Marinorhizobiaceae fam. nov. in the order Rhizobiales of the class Alphaproteobacteria.</title>
        <authorList>
            <person name="Cao J."/>
        </authorList>
    </citation>
    <scope>NUCLEOTIDE SEQUENCE [LARGE SCALE GENOMIC DNA]</scope>
    <source>
        <strain evidence="1 2">WS11</strain>
    </source>
</reference>
<dbReference type="OrthoDB" id="9811423at2"/>
<name>A0A3S9B467_9HYPH</name>
<protein>
    <submittedName>
        <fullName evidence="1">DUF1289 domain-containing protein</fullName>
    </submittedName>
</protein>
<gene>
    <name evidence="1" type="ORF">D5400_10875</name>
</gene>
<organism evidence="1 2">
    <name type="scientific">Georhizobium profundi</name>
    <dbReference type="NCBI Taxonomy" id="2341112"/>
    <lineage>
        <taxon>Bacteria</taxon>
        <taxon>Pseudomonadati</taxon>
        <taxon>Pseudomonadota</taxon>
        <taxon>Alphaproteobacteria</taxon>
        <taxon>Hyphomicrobiales</taxon>
        <taxon>Rhizobiaceae</taxon>
        <taxon>Georhizobium</taxon>
    </lineage>
</organism>
<dbReference type="KEGG" id="abaw:D5400_10875"/>